<organism evidence="2 3">
    <name type="scientific">Streptomyces phage Kromp</name>
    <dbReference type="NCBI Taxonomy" id="2315619"/>
    <lineage>
        <taxon>Viruses</taxon>
        <taxon>Duplodnaviria</taxon>
        <taxon>Heunggongvirae</taxon>
        <taxon>Uroviricota</taxon>
        <taxon>Caudoviricetes</taxon>
        <taxon>Krompvirus</taxon>
        <taxon>Krompvirus kromp</taxon>
    </lineage>
</organism>
<feature type="region of interest" description="Disordered" evidence="1">
    <location>
        <begin position="81"/>
        <end position="115"/>
    </location>
</feature>
<evidence type="ECO:0000256" key="1">
    <source>
        <dbReference type="SAM" id="MobiDB-lite"/>
    </source>
</evidence>
<keyword evidence="3" id="KW-1185">Reference proteome</keyword>
<evidence type="ECO:0000313" key="3">
    <source>
        <dbReference type="Proteomes" id="UP000274637"/>
    </source>
</evidence>
<name>A0A386KA49_9CAUD</name>
<dbReference type="Proteomes" id="UP000274637">
    <property type="component" value="Segment"/>
</dbReference>
<evidence type="ECO:0000313" key="2">
    <source>
        <dbReference type="EMBL" id="AYD81652.1"/>
    </source>
</evidence>
<reference evidence="3" key="1">
    <citation type="submission" date="2018-08" db="EMBL/GenBank/DDBJ databases">
        <authorList>
            <person name="Mousa M."/>
            <person name="Kelsky B.L."/>
            <person name="Goh L.M."/>
            <person name="Shaffer C.D."/>
            <person name="Weston-Hafer K.A."/>
            <person name="Russell D.A."/>
            <person name="Pope W.H."/>
            <person name="Jacobs-Sera D."/>
            <person name="Hendrix R.W."/>
            <person name="Hatfull G.F."/>
        </authorList>
    </citation>
    <scope>NUCLEOTIDE SEQUENCE [LARGE SCALE GENOMIC DNA]</scope>
</reference>
<dbReference type="EMBL" id="MH744420">
    <property type="protein sequence ID" value="AYD81652.1"/>
    <property type="molecule type" value="Genomic_DNA"/>
</dbReference>
<accession>A0A386KA49</accession>
<feature type="region of interest" description="Disordered" evidence="1">
    <location>
        <begin position="22"/>
        <end position="45"/>
    </location>
</feature>
<gene>
    <name evidence="2" type="primary">51</name>
    <name evidence="2" type="ORF">SEA_KROMP_51</name>
</gene>
<protein>
    <submittedName>
        <fullName evidence="2">Uncharacterized protein</fullName>
    </submittedName>
</protein>
<proteinExistence type="predicted"/>
<sequence length="115" mass="12269">MPTTPHPRRGVTTCNRCGAPIRWASGPQPGQRTPLNALPSPAGGLAAHTTGLGGLVVRELTPDRPEPEHIEWKAIAHWTSCTGTANSRPSPPAVPVRRPARRRAASQPPLWGQGR</sequence>